<evidence type="ECO:0000313" key="3">
    <source>
        <dbReference type="Proteomes" id="UP000479000"/>
    </source>
</evidence>
<keyword evidence="3" id="KW-1185">Reference proteome</keyword>
<sequence>MCSLHVKVNLFLTLMPTWHGCTVRRQSSGEWVYQDFIDHSDGGILKKRIEGQSHQKCWTQSY</sequence>
<evidence type="ECO:0000256" key="1">
    <source>
        <dbReference type="SAM" id="SignalP"/>
    </source>
</evidence>
<reference evidence="2 3" key="1">
    <citation type="submission" date="2020-02" db="EMBL/GenBank/DDBJ databases">
        <authorList>
            <person name="Ferguson B K."/>
        </authorList>
    </citation>
    <scope>NUCLEOTIDE SEQUENCE [LARGE SCALE GENOMIC DNA]</scope>
</reference>
<protein>
    <submittedName>
        <fullName evidence="2">Uncharacterized protein</fullName>
    </submittedName>
</protein>
<dbReference type="Proteomes" id="UP000479000">
    <property type="component" value="Unassembled WGS sequence"/>
</dbReference>
<evidence type="ECO:0000313" key="2">
    <source>
        <dbReference type="EMBL" id="CAB0013453.1"/>
    </source>
</evidence>
<feature type="signal peptide" evidence="1">
    <location>
        <begin position="1"/>
        <end position="20"/>
    </location>
</feature>
<gene>
    <name evidence="2" type="ORF">NTEN_LOCUS18064</name>
</gene>
<proteinExistence type="predicted"/>
<accession>A0A6H5H7L7</accession>
<dbReference type="AlphaFoldDB" id="A0A6H5H7L7"/>
<dbReference type="EMBL" id="CADCXU010026741">
    <property type="protein sequence ID" value="CAB0013453.1"/>
    <property type="molecule type" value="Genomic_DNA"/>
</dbReference>
<feature type="chain" id="PRO_5026109866" evidence="1">
    <location>
        <begin position="21"/>
        <end position="62"/>
    </location>
</feature>
<keyword evidence="1" id="KW-0732">Signal</keyword>
<organism evidence="2 3">
    <name type="scientific">Nesidiocoris tenuis</name>
    <dbReference type="NCBI Taxonomy" id="355587"/>
    <lineage>
        <taxon>Eukaryota</taxon>
        <taxon>Metazoa</taxon>
        <taxon>Ecdysozoa</taxon>
        <taxon>Arthropoda</taxon>
        <taxon>Hexapoda</taxon>
        <taxon>Insecta</taxon>
        <taxon>Pterygota</taxon>
        <taxon>Neoptera</taxon>
        <taxon>Paraneoptera</taxon>
        <taxon>Hemiptera</taxon>
        <taxon>Heteroptera</taxon>
        <taxon>Panheteroptera</taxon>
        <taxon>Cimicomorpha</taxon>
        <taxon>Miridae</taxon>
        <taxon>Dicyphina</taxon>
        <taxon>Nesidiocoris</taxon>
    </lineage>
</organism>
<name>A0A6H5H7L7_9HEMI</name>